<dbReference type="Gene3D" id="1.10.10.10">
    <property type="entry name" value="Winged helix-like DNA-binding domain superfamily/Winged helix DNA-binding domain"/>
    <property type="match status" value="1"/>
</dbReference>
<reference evidence="14 15" key="1">
    <citation type="journal article" date="2018" name="BMC Genomics">
        <title>The genome of Naegleria lovaniensis, the basis for a comparative approach to unravel pathogenicity factors of the human pathogenic amoeba N. fowleri.</title>
        <authorList>
            <person name="Liechti N."/>
            <person name="Schurch N."/>
            <person name="Bruggmann R."/>
            <person name="Wittwer M."/>
        </authorList>
    </citation>
    <scope>NUCLEOTIDE SEQUENCE [LARGE SCALE GENOMIC DNA]</scope>
    <source>
        <strain evidence="14 15">ATCC 30569</strain>
    </source>
</reference>
<dbReference type="GO" id="GO:0003677">
    <property type="term" value="F:DNA binding"/>
    <property type="evidence" value="ECO:0007669"/>
    <property type="project" value="UniProtKB-UniRule"/>
</dbReference>
<evidence type="ECO:0000256" key="6">
    <source>
        <dbReference type="ARBA" id="ARBA00022842"/>
    </source>
</evidence>
<dbReference type="InterPro" id="IPR002815">
    <property type="entry name" value="Spo11/TopoVI_A"/>
</dbReference>
<feature type="domain" description="Topoisomerase 6 subunit A/Spo11 TOPRIM" evidence="13">
    <location>
        <begin position="236"/>
        <end position="328"/>
    </location>
</feature>
<evidence type="ECO:0000256" key="7">
    <source>
        <dbReference type="ARBA" id="ARBA00023029"/>
    </source>
</evidence>
<comment type="cofactor">
    <cofactor evidence="2">
        <name>Mg(2+)</name>
        <dbReference type="ChEBI" id="CHEBI:18420"/>
    </cofactor>
</comment>
<proteinExistence type="inferred from homology"/>
<dbReference type="RefSeq" id="XP_044552133.1">
    <property type="nucleotide sequence ID" value="XM_044700149.1"/>
</dbReference>
<dbReference type="AlphaFoldDB" id="A0AA88GTJ6"/>
<dbReference type="PROSITE" id="PS52041">
    <property type="entry name" value="TOPO_IIB"/>
    <property type="match status" value="1"/>
</dbReference>
<evidence type="ECO:0000256" key="8">
    <source>
        <dbReference type="ARBA" id="ARBA00023125"/>
    </source>
</evidence>
<comment type="similarity">
    <text evidence="3 10">Belongs to the TOP6A family.</text>
</comment>
<evidence type="ECO:0000256" key="1">
    <source>
        <dbReference type="ARBA" id="ARBA00000185"/>
    </source>
</evidence>
<keyword evidence="8 10" id="KW-0238">DNA-binding</keyword>
<dbReference type="GO" id="GO:0005694">
    <property type="term" value="C:chromosome"/>
    <property type="evidence" value="ECO:0007669"/>
    <property type="project" value="InterPro"/>
</dbReference>
<dbReference type="Gene3D" id="3.40.1360.10">
    <property type="match status" value="1"/>
</dbReference>
<dbReference type="EC" id="5.6.2.2" evidence="4"/>
<dbReference type="PANTHER" id="PTHR10848:SF0">
    <property type="entry name" value="MEIOTIC RECOMBINATION PROTEIN SPO11"/>
    <property type="match status" value="1"/>
</dbReference>
<dbReference type="InterPro" id="IPR034136">
    <property type="entry name" value="TOPRIM_Topo6A/Spo11"/>
</dbReference>
<evidence type="ECO:0000256" key="11">
    <source>
        <dbReference type="SAM" id="MobiDB-lite"/>
    </source>
</evidence>
<dbReference type="InterPro" id="IPR013049">
    <property type="entry name" value="Spo11/TopoVI_A_N"/>
</dbReference>
<dbReference type="GeneID" id="68093447"/>
<evidence type="ECO:0000256" key="3">
    <source>
        <dbReference type="ARBA" id="ARBA00006559"/>
    </source>
</evidence>
<organism evidence="14 15">
    <name type="scientific">Naegleria lovaniensis</name>
    <name type="common">Amoeba</name>
    <dbReference type="NCBI Taxonomy" id="51637"/>
    <lineage>
        <taxon>Eukaryota</taxon>
        <taxon>Discoba</taxon>
        <taxon>Heterolobosea</taxon>
        <taxon>Tetramitia</taxon>
        <taxon>Eutetramitia</taxon>
        <taxon>Vahlkampfiidae</taxon>
        <taxon>Naegleria</taxon>
    </lineage>
</organism>
<dbReference type="GO" id="GO:0006259">
    <property type="term" value="P:DNA metabolic process"/>
    <property type="evidence" value="ECO:0007669"/>
    <property type="project" value="InterPro"/>
</dbReference>
<dbReference type="EMBL" id="PYSW02000011">
    <property type="protein sequence ID" value="KAG2388141.1"/>
    <property type="molecule type" value="Genomic_DNA"/>
</dbReference>
<evidence type="ECO:0000256" key="5">
    <source>
        <dbReference type="ARBA" id="ARBA00022723"/>
    </source>
</evidence>
<dbReference type="Pfam" id="PF04406">
    <property type="entry name" value="TP6A_N"/>
    <property type="match status" value="1"/>
</dbReference>
<keyword evidence="6" id="KW-0460">Magnesium</keyword>
<comment type="caution">
    <text evidence="14">The sequence shown here is derived from an EMBL/GenBank/DDBJ whole genome shotgun (WGS) entry which is preliminary data.</text>
</comment>
<keyword evidence="15" id="KW-1185">Reference proteome</keyword>
<dbReference type="SUPFAM" id="SSF56726">
    <property type="entry name" value="DNA topoisomerase IV, alpha subunit"/>
    <property type="match status" value="1"/>
</dbReference>
<dbReference type="PANTHER" id="PTHR10848">
    <property type="entry name" value="MEIOTIC RECOMBINATION PROTEIN SPO11"/>
    <property type="match status" value="1"/>
</dbReference>
<name>A0AA88GTJ6_NAELO</name>
<keyword evidence="5" id="KW-0479">Metal-binding</keyword>
<accession>A0AA88GTJ6</accession>
<dbReference type="GO" id="GO:0005524">
    <property type="term" value="F:ATP binding"/>
    <property type="evidence" value="ECO:0007669"/>
    <property type="project" value="InterPro"/>
</dbReference>
<dbReference type="GO" id="GO:0003918">
    <property type="term" value="F:DNA topoisomerase type II (double strand cut, ATP-hydrolyzing) activity"/>
    <property type="evidence" value="ECO:0007669"/>
    <property type="project" value="UniProtKB-UniRule"/>
</dbReference>
<evidence type="ECO:0000259" key="12">
    <source>
        <dbReference type="Pfam" id="PF04406"/>
    </source>
</evidence>
<dbReference type="InterPro" id="IPR036388">
    <property type="entry name" value="WH-like_DNA-bd_sf"/>
</dbReference>
<evidence type="ECO:0000256" key="2">
    <source>
        <dbReference type="ARBA" id="ARBA00001946"/>
    </source>
</evidence>
<evidence type="ECO:0000256" key="4">
    <source>
        <dbReference type="ARBA" id="ARBA00012895"/>
    </source>
</evidence>
<comment type="catalytic activity">
    <reaction evidence="1 10">
        <text>ATP-dependent breakage, passage and rejoining of double-stranded DNA.</text>
        <dbReference type="EC" id="5.6.2.2"/>
    </reaction>
</comment>
<dbReference type="Proteomes" id="UP000816034">
    <property type="component" value="Unassembled WGS sequence"/>
</dbReference>
<evidence type="ECO:0000259" key="13">
    <source>
        <dbReference type="Pfam" id="PF21180"/>
    </source>
</evidence>
<keyword evidence="9 10" id="KW-0413">Isomerase</keyword>
<feature type="active site" description="O-(5'-phospho-DNA)-tyrosine intermediate" evidence="10">
    <location>
        <position position="131"/>
    </location>
</feature>
<dbReference type="Pfam" id="PF21180">
    <property type="entry name" value="TOP6A-Spo11_Toprim"/>
    <property type="match status" value="1"/>
</dbReference>
<evidence type="ECO:0000256" key="10">
    <source>
        <dbReference type="PROSITE-ProRule" id="PRU01385"/>
    </source>
</evidence>
<sequence length="445" mass="51065">MLQTQQVISCIEQQVLRLLRELMTTEENEESSHSLESPMGSTPEMNEQAEKRIASNPEQGSSIRDHERQLNGQFDVSSREQELPPSRILFSLKEFFNAQSTCRFICKLKLMHLILQLCIYNKFSTKRDMYYCMKPLMKNQAQCNQVLKELSENWHVHRHDLHVVPQSRGEVCGHFSFIQCNLNDVVSSHHTVLMPSSTRSVTPVSLKVSALSTCSIPSIPHLQIVGFEIPREVDSLLIVEKESVFQQLKQTLAANVELRKFILITSKGYPDVPTRDFIVTLVKYVAKYQRRSLKLYLFTDGDPYGAEIAHVYIHGSKSFNNEKKTLTLLHVDCEEECKFWVMQTYLNIQWLGVHLEEFLQRCDEGNLELNPCYKNCLLPLDSGDCCKIDSLLTTLGELEHSCCETLSRQLAFMKEFGSKVEIEALTFVGVDYWTYILAKTSSSVV</sequence>
<dbReference type="InterPro" id="IPR036078">
    <property type="entry name" value="Spo11/TopoVI_A_sf"/>
</dbReference>
<evidence type="ECO:0000313" key="15">
    <source>
        <dbReference type="Proteomes" id="UP000816034"/>
    </source>
</evidence>
<evidence type="ECO:0000313" key="14">
    <source>
        <dbReference type="EMBL" id="KAG2388141.1"/>
    </source>
</evidence>
<dbReference type="CDD" id="cd00223">
    <property type="entry name" value="TOPRIM_TopoIIB_SPO"/>
    <property type="match status" value="1"/>
</dbReference>
<feature type="domain" description="Spo11/DNA topoisomerase VI subunit A N-terminal" evidence="12">
    <location>
        <begin position="103"/>
        <end position="163"/>
    </location>
</feature>
<gene>
    <name evidence="14" type="ORF">C9374_000991</name>
</gene>
<feature type="region of interest" description="Disordered" evidence="11">
    <location>
        <begin position="26"/>
        <end position="66"/>
    </location>
</feature>
<dbReference type="GO" id="GO:0046872">
    <property type="term" value="F:metal ion binding"/>
    <property type="evidence" value="ECO:0007669"/>
    <property type="project" value="UniProtKB-KW"/>
</dbReference>
<keyword evidence="7 10" id="KW-0799">Topoisomerase</keyword>
<protein>
    <recommendedName>
        <fullName evidence="4">DNA topoisomerase (ATP-hydrolyzing)</fullName>
        <ecNumber evidence="4">5.6.2.2</ecNumber>
    </recommendedName>
</protein>
<evidence type="ECO:0000256" key="9">
    <source>
        <dbReference type="ARBA" id="ARBA00023235"/>
    </source>
</evidence>